<comment type="caution">
    <text evidence="1">The sequence shown here is derived from an EMBL/GenBank/DDBJ whole genome shotgun (WGS) entry which is preliminary data.</text>
</comment>
<gene>
    <name evidence="1" type="ORF">Amon02_001136500</name>
</gene>
<reference evidence="1" key="1">
    <citation type="submission" date="2023-04" db="EMBL/GenBank/DDBJ databases">
        <title>Ambrosiozyma monospora NBRC 10751.</title>
        <authorList>
            <person name="Ichikawa N."/>
            <person name="Sato H."/>
            <person name="Tonouchi N."/>
        </authorList>
    </citation>
    <scope>NUCLEOTIDE SEQUENCE</scope>
    <source>
        <strain evidence="1">NBRC 10751</strain>
    </source>
</reference>
<organism evidence="1 2">
    <name type="scientific">Ambrosiozyma monospora</name>
    <name type="common">Yeast</name>
    <name type="synonym">Endomycopsis monosporus</name>
    <dbReference type="NCBI Taxonomy" id="43982"/>
    <lineage>
        <taxon>Eukaryota</taxon>
        <taxon>Fungi</taxon>
        <taxon>Dikarya</taxon>
        <taxon>Ascomycota</taxon>
        <taxon>Saccharomycotina</taxon>
        <taxon>Pichiomycetes</taxon>
        <taxon>Pichiales</taxon>
        <taxon>Pichiaceae</taxon>
        <taxon>Ambrosiozyma</taxon>
    </lineage>
</organism>
<dbReference type="EMBL" id="BSXS01012325">
    <property type="protein sequence ID" value="GMF02132.1"/>
    <property type="molecule type" value="Genomic_DNA"/>
</dbReference>
<evidence type="ECO:0000313" key="1">
    <source>
        <dbReference type="EMBL" id="GMF02132.1"/>
    </source>
</evidence>
<keyword evidence="2" id="KW-1185">Reference proteome</keyword>
<evidence type="ECO:0000313" key="2">
    <source>
        <dbReference type="Proteomes" id="UP001165064"/>
    </source>
</evidence>
<accession>A0ACB5U633</accession>
<protein>
    <submittedName>
        <fullName evidence="1">Unnamed protein product</fullName>
    </submittedName>
</protein>
<name>A0ACB5U633_AMBMO</name>
<sequence length="342" mass="36907">MLSKELPSNLLESINNENKVLYRTSSSRKLTGSGGRLTPGCYTSRVVSNHAGSPDYFNYKTTRTHSHLGLSNGTTSIHSNSRDNSNSSKEVSDPANSTSTTNRSTKFKSKQPASRSFGVTDSESGDADSEVEGDDEGESEDDNDSNDNRITHGIMGNKLKLISDLTEARSRSFLNLQSLNGDRRRSSSSSHGGFRRGANGSGILRHGSSGLLESMDGKAIGSGSGSGSGPHVMLGKNDSRVVINSDENGSDALIDDDDDDGHENTGGPPDELSVYGEGNEPVIIEEVEFADEMLELGVGEIAQRLKSDKERKLRIREEKRRNGESTDDDDDDDGGDYYSRGW</sequence>
<dbReference type="Proteomes" id="UP001165064">
    <property type="component" value="Unassembled WGS sequence"/>
</dbReference>
<proteinExistence type="predicted"/>